<dbReference type="GO" id="GO:0007411">
    <property type="term" value="P:axon guidance"/>
    <property type="evidence" value="ECO:0007669"/>
    <property type="project" value="TreeGrafter"/>
</dbReference>
<dbReference type="GO" id="GO:0019898">
    <property type="term" value="C:extrinsic component of membrane"/>
    <property type="evidence" value="ECO:0007669"/>
    <property type="project" value="TreeGrafter"/>
</dbReference>
<reference evidence="5 6" key="1">
    <citation type="submission" date="2015-09" db="EMBL/GenBank/DDBJ databases">
        <title>Draft genome of the scarab beetle Oryctes borbonicus.</title>
        <authorList>
            <person name="Meyer J.M."/>
            <person name="Markov G.V."/>
            <person name="Baskaran P."/>
            <person name="Herrmann M."/>
            <person name="Sommer R.J."/>
            <person name="Roedelsperger C."/>
        </authorList>
    </citation>
    <scope>NUCLEOTIDE SEQUENCE [LARGE SCALE GENOMIC DNA]</scope>
    <source>
        <strain evidence="5">OB123</strain>
        <tissue evidence="5">Whole animal</tissue>
    </source>
</reference>
<feature type="compositionally biased region" description="Polar residues" evidence="2">
    <location>
        <begin position="103"/>
        <end position="126"/>
    </location>
</feature>
<dbReference type="InterPro" id="IPR051336">
    <property type="entry name" value="RhoGEF_Guanine_NuclExch_SF"/>
</dbReference>
<feature type="compositionally biased region" description="Polar residues" evidence="2">
    <location>
        <begin position="161"/>
        <end position="181"/>
    </location>
</feature>
<dbReference type="Gene3D" id="1.20.900.10">
    <property type="entry name" value="Dbl homology (DH) domain"/>
    <property type="match status" value="1"/>
</dbReference>
<evidence type="ECO:0000313" key="5">
    <source>
        <dbReference type="EMBL" id="KRT78505.1"/>
    </source>
</evidence>
<gene>
    <name evidence="5" type="ORF">AMK59_7388</name>
</gene>
<dbReference type="InterPro" id="IPR000219">
    <property type="entry name" value="DH_dom"/>
</dbReference>
<dbReference type="CDD" id="cd00160">
    <property type="entry name" value="RhoGEF"/>
    <property type="match status" value="1"/>
</dbReference>
<dbReference type="AlphaFoldDB" id="A0A0T6ATW4"/>
<dbReference type="PANTHER" id="PTHR22826">
    <property type="entry name" value="RHO GUANINE EXCHANGE FACTOR-RELATED"/>
    <property type="match status" value="1"/>
</dbReference>
<proteinExistence type="predicted"/>
<dbReference type="InterPro" id="IPR055251">
    <property type="entry name" value="SOS1_NGEF_PH"/>
</dbReference>
<evidence type="ECO:0000259" key="3">
    <source>
        <dbReference type="PROSITE" id="PS50003"/>
    </source>
</evidence>
<evidence type="ECO:0000256" key="1">
    <source>
        <dbReference type="ARBA" id="ARBA00022658"/>
    </source>
</evidence>
<feature type="compositionally biased region" description="Polar residues" evidence="2">
    <location>
        <begin position="134"/>
        <end position="143"/>
    </location>
</feature>
<protein>
    <submittedName>
        <fullName evidence="5">Pleckstrin homology domain containing protein</fullName>
    </submittedName>
</protein>
<dbReference type="PANTHER" id="PTHR22826:SF106">
    <property type="entry name" value="TRIO, ISOFORM A"/>
    <property type="match status" value="1"/>
</dbReference>
<evidence type="ECO:0000313" key="6">
    <source>
        <dbReference type="Proteomes" id="UP000051574"/>
    </source>
</evidence>
<accession>A0A0T6ATW4</accession>
<dbReference type="InterPro" id="IPR001849">
    <property type="entry name" value="PH_domain"/>
</dbReference>
<feature type="region of interest" description="Disordered" evidence="2">
    <location>
        <begin position="156"/>
        <end position="181"/>
    </location>
</feature>
<dbReference type="SUPFAM" id="SSF50729">
    <property type="entry name" value="PH domain-like"/>
    <property type="match status" value="1"/>
</dbReference>
<evidence type="ECO:0000256" key="2">
    <source>
        <dbReference type="SAM" id="MobiDB-lite"/>
    </source>
</evidence>
<evidence type="ECO:0000259" key="4">
    <source>
        <dbReference type="PROSITE" id="PS50010"/>
    </source>
</evidence>
<comment type="caution">
    <text evidence="5">The sequence shown here is derived from an EMBL/GenBank/DDBJ whole genome shotgun (WGS) entry which is preliminary data.</text>
</comment>
<dbReference type="PROSITE" id="PS50003">
    <property type="entry name" value="PH_DOMAIN"/>
    <property type="match status" value="1"/>
</dbReference>
<dbReference type="InterPro" id="IPR011993">
    <property type="entry name" value="PH-like_dom_sf"/>
</dbReference>
<dbReference type="PROSITE" id="PS50010">
    <property type="entry name" value="DH_2"/>
    <property type="match status" value="1"/>
</dbReference>
<sequence length="808" mass="93109">MARKSIKNIRDIFESNSTTKSPTFIGYCDMEQTCNINDNQLQVSDKLTNKSKIPNKIKDPQQDKPCKTKNTTNMIRKHDFKFGTVRDRVGKLNQEAMALNASPNTPTRIQKSGTMNNRQLNQNDSIADNEKLNRSQTLPTNQKNIRIRKLNLNNFEKIPVNQRSNTPSPRTPKSSKIFNNYPSKIALPKKDYRKNNEVVGNVVPAKSTPSKKEQRTSKKQPQKQSALPGIPPKPKYINQIKPHPNLPPKSKKALQEKIHVFNNLGNKNEEGNHQEEDQNRKSRDYENWKNVSVSKGVQNSNSEEDIYDLVVTTNLKNQQGTNLKPQLPSKPSLGQEKDAYGIVDAKDNKVATRSSPKALVGSYLNNKRCMNSIPEDIQQLEKNHKNTSNSKFANNKKNLRVMSKDHSLEDEGYVVITNENSSSADNDSSEEELATEYDVIENLNVTKITVERRYKVPNNEEDESTFNVKRETYYDHNLNPRIERISRQVQKGDASHNICRKQCATKSSMIIQELLQTELAYFKGLLKVYEDYIVYFKESPPPCSPNISKVFGNFEDIYKMQIEFYGQLTECNGDVNVIADTFFKNEPLFDLYKKYILNKHTSNKHSTGDCLEAIKTREMELGNALNLESYLLTPFQRLIRYRLLLKNLHDTLEKENVSNSKLKAVIDYLDDLIEGTNLQVKLMQGIQDAPIDLMNSGKLLMVDDCFLRHNGKKYCSTVILFESVIIFTKKTESDKYIYKGSINLSDLYVRSITEEETSFQLQDFTQYKLKHDNKYVYDVEVKNPKIKQEWVKKIEMLLWNQFAAHKRS</sequence>
<dbReference type="GO" id="GO:0005737">
    <property type="term" value="C:cytoplasm"/>
    <property type="evidence" value="ECO:0007669"/>
    <property type="project" value="TreeGrafter"/>
</dbReference>
<feature type="domain" description="DH" evidence="4">
    <location>
        <begin position="506"/>
        <end position="679"/>
    </location>
</feature>
<dbReference type="GO" id="GO:0005085">
    <property type="term" value="F:guanyl-nucleotide exchange factor activity"/>
    <property type="evidence" value="ECO:0007669"/>
    <property type="project" value="UniProtKB-KW"/>
</dbReference>
<dbReference type="EMBL" id="LJIG01022828">
    <property type="protein sequence ID" value="KRT78505.1"/>
    <property type="molecule type" value="Genomic_DNA"/>
</dbReference>
<keyword evidence="1" id="KW-0344">Guanine-nucleotide releasing factor</keyword>
<dbReference type="OrthoDB" id="6152532at2759"/>
<organism evidence="5 6">
    <name type="scientific">Oryctes borbonicus</name>
    <dbReference type="NCBI Taxonomy" id="1629725"/>
    <lineage>
        <taxon>Eukaryota</taxon>
        <taxon>Metazoa</taxon>
        <taxon>Ecdysozoa</taxon>
        <taxon>Arthropoda</taxon>
        <taxon>Hexapoda</taxon>
        <taxon>Insecta</taxon>
        <taxon>Pterygota</taxon>
        <taxon>Neoptera</taxon>
        <taxon>Endopterygota</taxon>
        <taxon>Coleoptera</taxon>
        <taxon>Polyphaga</taxon>
        <taxon>Scarabaeiformia</taxon>
        <taxon>Scarabaeidae</taxon>
        <taxon>Dynastinae</taxon>
        <taxon>Oryctes</taxon>
    </lineage>
</organism>
<keyword evidence="6" id="KW-1185">Reference proteome</keyword>
<feature type="domain" description="PH" evidence="3">
    <location>
        <begin position="692"/>
        <end position="799"/>
    </location>
</feature>
<dbReference type="Gene3D" id="2.30.29.30">
    <property type="entry name" value="Pleckstrin-homology domain (PH domain)/Phosphotyrosine-binding domain (PTB)"/>
    <property type="match status" value="1"/>
</dbReference>
<dbReference type="SMART" id="SM00325">
    <property type="entry name" value="RhoGEF"/>
    <property type="match status" value="1"/>
</dbReference>
<dbReference type="Pfam" id="PF00621">
    <property type="entry name" value="RhoGEF"/>
    <property type="match status" value="1"/>
</dbReference>
<dbReference type="SUPFAM" id="SSF48065">
    <property type="entry name" value="DBL homology domain (DH-domain)"/>
    <property type="match status" value="1"/>
</dbReference>
<dbReference type="Pfam" id="PF22697">
    <property type="entry name" value="SOS1_NGEF_PH"/>
    <property type="match status" value="1"/>
</dbReference>
<name>A0A0T6ATW4_9SCAR</name>
<dbReference type="InterPro" id="IPR035899">
    <property type="entry name" value="DBL_dom_sf"/>
</dbReference>
<feature type="compositionally biased region" description="Basic and acidic residues" evidence="2">
    <location>
        <begin position="267"/>
        <end position="287"/>
    </location>
</feature>
<feature type="region of interest" description="Disordered" evidence="2">
    <location>
        <begin position="103"/>
        <end position="143"/>
    </location>
</feature>
<dbReference type="Proteomes" id="UP000051574">
    <property type="component" value="Unassembled WGS sequence"/>
</dbReference>
<feature type="region of interest" description="Disordered" evidence="2">
    <location>
        <begin position="200"/>
        <end position="288"/>
    </location>
</feature>